<keyword evidence="1" id="KW-0175">Coiled coil</keyword>
<feature type="non-terminal residue" evidence="3">
    <location>
        <position position="164"/>
    </location>
</feature>
<organism evidence="3">
    <name type="scientific">marine metagenome</name>
    <dbReference type="NCBI Taxonomy" id="408172"/>
    <lineage>
        <taxon>unclassified sequences</taxon>
        <taxon>metagenomes</taxon>
        <taxon>ecological metagenomes</taxon>
    </lineage>
</organism>
<protein>
    <submittedName>
        <fullName evidence="3">Uncharacterized protein</fullName>
    </submittedName>
</protein>
<evidence type="ECO:0000256" key="1">
    <source>
        <dbReference type="SAM" id="Coils"/>
    </source>
</evidence>
<feature type="compositionally biased region" description="Basic and acidic residues" evidence="2">
    <location>
        <begin position="150"/>
        <end position="164"/>
    </location>
</feature>
<accession>A0A382IPP4</accession>
<evidence type="ECO:0000313" key="3">
    <source>
        <dbReference type="EMBL" id="SVC01650.1"/>
    </source>
</evidence>
<evidence type="ECO:0000256" key="2">
    <source>
        <dbReference type="SAM" id="MobiDB-lite"/>
    </source>
</evidence>
<dbReference type="PROSITE" id="PS51257">
    <property type="entry name" value="PROKAR_LIPOPROTEIN"/>
    <property type="match status" value="1"/>
</dbReference>
<proteinExistence type="predicted"/>
<dbReference type="EMBL" id="UINC01068781">
    <property type="protein sequence ID" value="SVC01650.1"/>
    <property type="molecule type" value="Genomic_DNA"/>
</dbReference>
<feature type="region of interest" description="Disordered" evidence="2">
    <location>
        <begin position="118"/>
        <end position="164"/>
    </location>
</feature>
<reference evidence="3" key="1">
    <citation type="submission" date="2018-05" db="EMBL/GenBank/DDBJ databases">
        <authorList>
            <person name="Lanie J.A."/>
            <person name="Ng W.-L."/>
            <person name="Kazmierczak K.M."/>
            <person name="Andrzejewski T.M."/>
            <person name="Davidsen T.M."/>
            <person name="Wayne K.J."/>
            <person name="Tettelin H."/>
            <person name="Glass J.I."/>
            <person name="Rusch D."/>
            <person name="Podicherti R."/>
            <person name="Tsui H.-C.T."/>
            <person name="Winkler M.E."/>
        </authorList>
    </citation>
    <scope>NUCLEOTIDE SEQUENCE</scope>
</reference>
<feature type="coiled-coil region" evidence="1">
    <location>
        <begin position="36"/>
        <end position="63"/>
    </location>
</feature>
<dbReference type="AlphaFoldDB" id="A0A382IPP4"/>
<sequence>MKAVAFTFMSVLSLSIIACNSTVQDRPSTEVKTEVKTEAKTEVEKAKKKLSDLNATQVQVTKKLIEKRNLLLSMPQDSPPTREISRQMAILNKQAGNLVSQVFAAELALEKAIDAEATRKAAADANATARVPEPSVSGPDVPALPGTKPEPTKPEPTKPEPTKP</sequence>
<gene>
    <name evidence="3" type="ORF">METZ01_LOCUS254504</name>
</gene>
<name>A0A382IPP4_9ZZZZ</name>